<evidence type="ECO:0000313" key="7">
    <source>
        <dbReference type="Proteomes" id="UP000028682"/>
    </source>
</evidence>
<protein>
    <submittedName>
        <fullName evidence="6">LysR family transcriptional regulator</fullName>
    </submittedName>
</protein>
<keyword evidence="3" id="KW-0238">DNA-binding</keyword>
<comment type="similarity">
    <text evidence="1">Belongs to the LysR transcriptional regulatory family.</text>
</comment>
<keyword evidence="7" id="KW-1185">Reference proteome</keyword>
<dbReference type="Gene3D" id="3.40.190.10">
    <property type="entry name" value="Periplasmic binding protein-like II"/>
    <property type="match status" value="2"/>
</dbReference>
<dbReference type="PANTHER" id="PTHR30346:SF29">
    <property type="entry name" value="LYSR SUBSTRATE-BINDING"/>
    <property type="match status" value="1"/>
</dbReference>
<dbReference type="CDD" id="cd08423">
    <property type="entry name" value="PBP2_LTTR_like_6"/>
    <property type="match status" value="1"/>
</dbReference>
<dbReference type="InterPro" id="IPR000847">
    <property type="entry name" value="LysR_HTH_N"/>
</dbReference>
<dbReference type="EMBL" id="CP009124">
    <property type="protein sequence ID" value="AIJ11352.1"/>
    <property type="molecule type" value="Genomic_DNA"/>
</dbReference>
<organism evidence="6 7">
    <name type="scientific">Streptomyces lividans TK24</name>
    <dbReference type="NCBI Taxonomy" id="457428"/>
    <lineage>
        <taxon>Bacteria</taxon>
        <taxon>Bacillati</taxon>
        <taxon>Actinomycetota</taxon>
        <taxon>Actinomycetes</taxon>
        <taxon>Kitasatosporales</taxon>
        <taxon>Streptomycetaceae</taxon>
        <taxon>Streptomyces</taxon>
    </lineage>
</organism>
<dbReference type="InterPro" id="IPR036390">
    <property type="entry name" value="WH_DNA-bd_sf"/>
</dbReference>
<dbReference type="Pfam" id="PF00126">
    <property type="entry name" value="HTH_1"/>
    <property type="match status" value="1"/>
</dbReference>
<evidence type="ECO:0000256" key="1">
    <source>
        <dbReference type="ARBA" id="ARBA00009437"/>
    </source>
</evidence>
<evidence type="ECO:0000313" key="6">
    <source>
        <dbReference type="EMBL" id="AIJ11352.1"/>
    </source>
</evidence>
<evidence type="ECO:0000256" key="2">
    <source>
        <dbReference type="ARBA" id="ARBA00023015"/>
    </source>
</evidence>
<proteinExistence type="inferred from homology"/>
<name>A0ABM5QU85_STRLI</name>
<reference evidence="7" key="1">
    <citation type="submission" date="2014-08" db="EMBL/GenBank/DDBJ databases">
        <title>Complete genome sequence of Streptomyces lividans TK24.</title>
        <authorList>
            <consortium name="StrepSynth"/>
            <person name="Ruckert C."/>
            <person name="Fridjonson O.H."/>
            <person name="Lambert C."/>
            <person name="van Wezel G.P."/>
            <person name="Bernaerts K."/>
            <person name="Anne J."/>
            <person name="Economou A."/>
            <person name="Kalinowski J."/>
        </authorList>
    </citation>
    <scope>NUCLEOTIDE SEQUENCE [LARGE SCALE GENOMIC DNA]</scope>
    <source>
        <strain evidence="7">TK24</strain>
    </source>
</reference>
<gene>
    <name evidence="6" type="ORF">SLIV_01620</name>
</gene>
<evidence type="ECO:0000259" key="5">
    <source>
        <dbReference type="PROSITE" id="PS50931"/>
    </source>
</evidence>
<evidence type="ECO:0000256" key="3">
    <source>
        <dbReference type="ARBA" id="ARBA00023125"/>
    </source>
</evidence>
<dbReference type="Pfam" id="PF03466">
    <property type="entry name" value="LysR_substrate"/>
    <property type="match status" value="1"/>
</dbReference>
<dbReference type="InterPro" id="IPR005119">
    <property type="entry name" value="LysR_subst-bd"/>
</dbReference>
<sequence length="333" mass="36205">MLYARTVQTAEVRRTIGSVLNSGRLHLLSQLDTLGTVRAVADTLHLSASTVSQQLAVLETETRCRLIERTGRRVRLTPAGLLLARRAREILDRMADVEAELRALNDEPIGTVRLAVFQSAIYSLAVPAANRLATTHPHLRLELVEMEPHESGPALRSGEADVIVTTTDYSGLTWGTDLDVMSLGSDPVLLVLPNGHPLAARAAVDLAACKEETWACDRPQSYMADLTVRLCRESGFEPRVACRFSNYLMLLRHVETTGSIALLPALAVTADHAVVTRRLSPPVHRNVAVVVRRGAPQRAAVNAVITALRDHPEIEALSAPAPSREGRETGPRS</sequence>
<dbReference type="PANTHER" id="PTHR30346">
    <property type="entry name" value="TRANSCRIPTIONAL DUAL REGULATOR HCAR-RELATED"/>
    <property type="match status" value="1"/>
</dbReference>
<feature type="domain" description="HTH lysR-type" evidence="5">
    <location>
        <begin position="20"/>
        <end position="77"/>
    </location>
</feature>
<dbReference type="SUPFAM" id="SSF46785">
    <property type="entry name" value="Winged helix' DNA-binding domain"/>
    <property type="match status" value="1"/>
</dbReference>
<dbReference type="Gene3D" id="1.10.10.10">
    <property type="entry name" value="Winged helix-like DNA-binding domain superfamily/Winged helix DNA-binding domain"/>
    <property type="match status" value="1"/>
</dbReference>
<keyword evidence="4" id="KW-0804">Transcription</keyword>
<dbReference type="Proteomes" id="UP000028682">
    <property type="component" value="Chromosome"/>
</dbReference>
<dbReference type="PROSITE" id="PS50931">
    <property type="entry name" value="HTH_LYSR"/>
    <property type="match status" value="1"/>
</dbReference>
<dbReference type="InterPro" id="IPR036388">
    <property type="entry name" value="WH-like_DNA-bd_sf"/>
</dbReference>
<accession>A0ABM5QU85</accession>
<evidence type="ECO:0000256" key="4">
    <source>
        <dbReference type="ARBA" id="ARBA00023163"/>
    </source>
</evidence>
<keyword evidence="2" id="KW-0805">Transcription regulation</keyword>
<dbReference type="SUPFAM" id="SSF53850">
    <property type="entry name" value="Periplasmic binding protein-like II"/>
    <property type="match status" value="1"/>
</dbReference>